<comment type="caution">
    <text evidence="2">The sequence shown here is derived from an EMBL/GenBank/DDBJ whole genome shotgun (WGS) entry which is preliminary data.</text>
</comment>
<dbReference type="EMBL" id="LJTC01000003">
    <property type="protein sequence ID" value="KPM84393.1"/>
    <property type="molecule type" value="Genomic_DNA"/>
</dbReference>
<dbReference type="Proteomes" id="UP000050378">
    <property type="component" value="Unassembled WGS sequence"/>
</dbReference>
<dbReference type="PATRIC" id="fig|570156.3.peg.2127"/>
<keyword evidence="1" id="KW-0472">Membrane</keyword>
<sequence length="137" mass="15683">MYKETEINYSLIIILLVISAFIIFSPELADLKIIILSINLLVTLLFFSLTIVIDEQKLRWYFGFEIISKDVELSQIVETSAYKTKWYQGIGIRMLSDGWLYNASVGQAIKITLANRKNIYLGCKNVDALQQALKVKV</sequence>
<keyword evidence="1" id="KW-0812">Transmembrane</keyword>
<dbReference type="OrthoDB" id="5471116at2"/>
<evidence type="ECO:0000256" key="1">
    <source>
        <dbReference type="SAM" id="Phobius"/>
    </source>
</evidence>
<protein>
    <recommendedName>
        <fullName evidence="4">PH domain-containing protein</fullName>
    </recommendedName>
</protein>
<dbReference type="AlphaFoldDB" id="A0A0P7ENY8"/>
<reference evidence="2 3" key="1">
    <citation type="submission" date="2015-09" db="EMBL/GenBank/DDBJ databases">
        <title>Draft Genome Sequence of Pseudoalteromonas lipolytica UCD-48B.</title>
        <authorList>
            <person name="Krusor M."/>
            <person name="Coil D.A."/>
            <person name="Lang J.M."/>
            <person name="Eisen J.A."/>
            <person name="Alexiev A."/>
        </authorList>
    </citation>
    <scope>NUCLEOTIDE SEQUENCE [LARGE SCALE GENOMIC DNA]</scope>
    <source>
        <strain evidence="2 3">UCD-48B</strain>
    </source>
</reference>
<evidence type="ECO:0008006" key="4">
    <source>
        <dbReference type="Google" id="ProtNLM"/>
    </source>
</evidence>
<evidence type="ECO:0000313" key="3">
    <source>
        <dbReference type="Proteomes" id="UP000050378"/>
    </source>
</evidence>
<gene>
    <name evidence="2" type="ORF">AOG27_05710</name>
</gene>
<evidence type="ECO:0000313" key="2">
    <source>
        <dbReference type="EMBL" id="KPM84393.1"/>
    </source>
</evidence>
<proteinExistence type="predicted"/>
<name>A0A0P7ENY8_9GAMM</name>
<feature type="transmembrane region" description="Helical" evidence="1">
    <location>
        <begin position="7"/>
        <end position="25"/>
    </location>
</feature>
<dbReference type="RefSeq" id="WP_054552052.1">
    <property type="nucleotide sequence ID" value="NZ_LJTC01000003.1"/>
</dbReference>
<feature type="transmembrane region" description="Helical" evidence="1">
    <location>
        <begin position="31"/>
        <end position="53"/>
    </location>
</feature>
<organism evidence="2 3">
    <name type="scientific">Pseudoalteromonas lipolytica</name>
    <dbReference type="NCBI Taxonomy" id="570156"/>
    <lineage>
        <taxon>Bacteria</taxon>
        <taxon>Pseudomonadati</taxon>
        <taxon>Pseudomonadota</taxon>
        <taxon>Gammaproteobacteria</taxon>
        <taxon>Alteromonadales</taxon>
        <taxon>Pseudoalteromonadaceae</taxon>
        <taxon>Pseudoalteromonas</taxon>
    </lineage>
</organism>
<accession>A0A0P7ENY8</accession>
<keyword evidence="1" id="KW-1133">Transmembrane helix</keyword>
<dbReference type="STRING" id="570156.AOG27_05710"/>